<reference evidence="2 3" key="1">
    <citation type="submission" date="2016-12" db="EMBL/GenBank/DDBJ databases">
        <authorList>
            <person name="Song W.-J."/>
            <person name="Kurnit D.M."/>
        </authorList>
    </citation>
    <scope>NUCLEOTIDE SEQUENCE [LARGE SCALE GENOMIC DNA]</scope>
    <source>
        <strain evidence="2 3">PCL1601</strain>
    </source>
</reference>
<dbReference type="Gene3D" id="1.10.10.10">
    <property type="entry name" value="Winged helix-like DNA-binding domain superfamily/Winged helix DNA-binding domain"/>
    <property type="match status" value="1"/>
</dbReference>
<dbReference type="RefSeq" id="WP_075118881.1">
    <property type="nucleotide sequence ID" value="NZ_MSCT01000008.1"/>
</dbReference>
<comment type="caution">
    <text evidence="2">The sequence shown here is derived from an EMBL/GenBank/DDBJ whole genome shotgun (WGS) entry which is preliminary data.</text>
</comment>
<dbReference type="AlphaFoldDB" id="A0A1Q8ETU9"/>
<dbReference type="InterPro" id="IPR010906">
    <property type="entry name" value="Phage_lambda_Nu1_terminase-ssu"/>
</dbReference>
<organism evidence="2 3">
    <name type="scientific">Pseudomonas chlororaphis</name>
    <dbReference type="NCBI Taxonomy" id="587753"/>
    <lineage>
        <taxon>Bacteria</taxon>
        <taxon>Pseudomonadati</taxon>
        <taxon>Pseudomonadota</taxon>
        <taxon>Gammaproteobacteria</taxon>
        <taxon>Pseudomonadales</taxon>
        <taxon>Pseudomonadaceae</taxon>
        <taxon>Pseudomonas</taxon>
    </lineage>
</organism>
<proteinExistence type="predicted"/>
<gene>
    <name evidence="2" type="ORF">BTN82_09550</name>
</gene>
<evidence type="ECO:0000256" key="1">
    <source>
        <dbReference type="SAM" id="MobiDB-lite"/>
    </source>
</evidence>
<name>A0A1Q8ETU9_9PSED</name>
<sequence>MGKTVSKVELGEIVGRDERTLSRWQKSGMPVIEFGVGRGNENQYDTQAVVEWLMQQAALNGKKESARDRYDRLRGDDLEVELAKKLGQVVLETDMVERFEAVITAAKIELLNTLPDELAATLSAHYGVQVDDQLIREPIELILRRLSAYDEDDDDPEWDPDEPDDEEGSEEDGD</sequence>
<dbReference type="OrthoDB" id="9155690at2"/>
<dbReference type="EMBL" id="MSCT01000008">
    <property type="protein sequence ID" value="OLF55227.1"/>
    <property type="molecule type" value="Genomic_DNA"/>
</dbReference>
<feature type="compositionally biased region" description="Acidic residues" evidence="1">
    <location>
        <begin position="149"/>
        <end position="174"/>
    </location>
</feature>
<protein>
    <submittedName>
        <fullName evidence="2">DNA packaging protein</fullName>
    </submittedName>
</protein>
<dbReference type="InterPro" id="IPR009061">
    <property type="entry name" value="DNA-bd_dom_put_sf"/>
</dbReference>
<feature type="region of interest" description="Disordered" evidence="1">
    <location>
        <begin position="146"/>
        <end position="174"/>
    </location>
</feature>
<dbReference type="Pfam" id="PF07471">
    <property type="entry name" value="Phage_Nu1"/>
    <property type="match status" value="1"/>
</dbReference>
<dbReference type="SUPFAM" id="SSF46955">
    <property type="entry name" value="Putative DNA-binding domain"/>
    <property type="match status" value="1"/>
</dbReference>
<evidence type="ECO:0000313" key="2">
    <source>
        <dbReference type="EMBL" id="OLF55227.1"/>
    </source>
</evidence>
<evidence type="ECO:0000313" key="3">
    <source>
        <dbReference type="Proteomes" id="UP000185578"/>
    </source>
</evidence>
<accession>A0A1Q8ETU9</accession>
<dbReference type="InterPro" id="IPR036388">
    <property type="entry name" value="WH-like_DNA-bd_sf"/>
</dbReference>
<dbReference type="Proteomes" id="UP000185578">
    <property type="component" value="Unassembled WGS sequence"/>
</dbReference>